<keyword evidence="3" id="KW-1185">Reference proteome</keyword>
<dbReference type="Proteomes" id="UP001054889">
    <property type="component" value="Unassembled WGS sequence"/>
</dbReference>
<evidence type="ECO:0000313" key="3">
    <source>
        <dbReference type="Proteomes" id="UP001054889"/>
    </source>
</evidence>
<feature type="compositionally biased region" description="Low complexity" evidence="1">
    <location>
        <begin position="56"/>
        <end position="65"/>
    </location>
</feature>
<protein>
    <submittedName>
        <fullName evidence="2">Uncharacterized protein</fullName>
    </submittedName>
</protein>
<dbReference type="AlphaFoldDB" id="A0AAV5DD00"/>
<dbReference type="EMBL" id="BQKI01000015">
    <property type="protein sequence ID" value="GJN08848.1"/>
    <property type="molecule type" value="Genomic_DNA"/>
</dbReference>
<organism evidence="2 3">
    <name type="scientific">Eleusine coracana subsp. coracana</name>
    <dbReference type="NCBI Taxonomy" id="191504"/>
    <lineage>
        <taxon>Eukaryota</taxon>
        <taxon>Viridiplantae</taxon>
        <taxon>Streptophyta</taxon>
        <taxon>Embryophyta</taxon>
        <taxon>Tracheophyta</taxon>
        <taxon>Spermatophyta</taxon>
        <taxon>Magnoliopsida</taxon>
        <taxon>Liliopsida</taxon>
        <taxon>Poales</taxon>
        <taxon>Poaceae</taxon>
        <taxon>PACMAD clade</taxon>
        <taxon>Chloridoideae</taxon>
        <taxon>Cynodonteae</taxon>
        <taxon>Eleusininae</taxon>
        <taxon>Eleusine</taxon>
    </lineage>
</organism>
<accession>A0AAV5DD00</accession>
<proteinExistence type="predicted"/>
<comment type="caution">
    <text evidence="2">The sequence shown here is derived from an EMBL/GenBank/DDBJ whole genome shotgun (WGS) entry which is preliminary data.</text>
</comment>
<gene>
    <name evidence="2" type="primary">ga26808</name>
    <name evidence="2" type="ORF">PR202_ga26808</name>
</gene>
<sequence>MSAFPREVTSSAPRAHRRRIRPFLLDSRTCRWPRFHVSSRRRPRELEPPLLLKSSPPSWELTLSSYPPPHTSSSRRRPALLLASSCHLHGRRRQLTRRQ</sequence>
<feature type="region of interest" description="Disordered" evidence="1">
    <location>
        <begin position="56"/>
        <end position="78"/>
    </location>
</feature>
<reference evidence="2" key="1">
    <citation type="journal article" date="2018" name="DNA Res.">
        <title>Multiple hybrid de novo genome assembly of finger millet, an orphan allotetraploid crop.</title>
        <authorList>
            <person name="Hatakeyama M."/>
            <person name="Aluri S."/>
            <person name="Balachadran M.T."/>
            <person name="Sivarajan S.R."/>
            <person name="Patrignani A."/>
            <person name="Gruter S."/>
            <person name="Poveda L."/>
            <person name="Shimizu-Inatsugi R."/>
            <person name="Baeten J."/>
            <person name="Francoijs K.J."/>
            <person name="Nataraja K.N."/>
            <person name="Reddy Y.A.N."/>
            <person name="Phadnis S."/>
            <person name="Ravikumar R.L."/>
            <person name="Schlapbach R."/>
            <person name="Sreeman S.M."/>
            <person name="Shimizu K.K."/>
        </authorList>
    </citation>
    <scope>NUCLEOTIDE SEQUENCE</scope>
</reference>
<name>A0AAV5DD00_ELECO</name>
<reference evidence="2" key="2">
    <citation type="submission" date="2021-12" db="EMBL/GenBank/DDBJ databases">
        <title>Resequencing data analysis of finger millet.</title>
        <authorList>
            <person name="Hatakeyama M."/>
            <person name="Aluri S."/>
            <person name="Balachadran M.T."/>
            <person name="Sivarajan S.R."/>
            <person name="Poveda L."/>
            <person name="Shimizu-Inatsugi R."/>
            <person name="Schlapbach R."/>
            <person name="Sreeman S.M."/>
            <person name="Shimizu K.K."/>
        </authorList>
    </citation>
    <scope>NUCLEOTIDE SEQUENCE</scope>
</reference>
<evidence type="ECO:0000256" key="1">
    <source>
        <dbReference type="SAM" id="MobiDB-lite"/>
    </source>
</evidence>
<evidence type="ECO:0000313" key="2">
    <source>
        <dbReference type="EMBL" id="GJN08848.1"/>
    </source>
</evidence>